<sequence length="218" mass="23217">MKKFIILMFLMIFLLTFVATSFAAERYAMVVFLKGSEFFNWAYKGMIDAAKMLDPSIEVELQGPSTWDATLEARAIEQLIAKGVNGVIVTAGEASALVPAINRAIDAKIPVITFDSDAPASKRLSFVGTNNYNAGYAAGKAISEWLGEKGKVGISTFPGPAHLVERIEGFKAALAEGIEIVATVNDEGDVAMAETQITAMLQANPDINGIFAAHGNPG</sequence>
<gene>
    <name evidence="4" type="ORF">ENJ03_03480</name>
</gene>
<dbReference type="InterPro" id="IPR028082">
    <property type="entry name" value="Peripla_BP_I"/>
</dbReference>
<feature type="non-terminal residue" evidence="4">
    <location>
        <position position="218"/>
    </location>
</feature>
<protein>
    <submittedName>
        <fullName evidence="4">Sugar ABC transporter substrate-binding protein</fullName>
    </submittedName>
</protein>
<dbReference type="PANTHER" id="PTHR30036:SF7">
    <property type="entry name" value="ABC TRANSPORTER PERIPLASMIC-BINDING PROTEIN YPHF"/>
    <property type="match status" value="1"/>
</dbReference>
<comment type="similarity">
    <text evidence="2">Belongs to the bacterial solute-binding protein 2 family.</text>
</comment>
<dbReference type="InterPro" id="IPR050555">
    <property type="entry name" value="Bact_Solute-Bind_Prot2"/>
</dbReference>
<organism evidence="4">
    <name type="scientific">Desulfofervidus auxilii</name>
    <dbReference type="NCBI Taxonomy" id="1621989"/>
    <lineage>
        <taxon>Bacteria</taxon>
        <taxon>Pseudomonadati</taxon>
        <taxon>Thermodesulfobacteriota</taxon>
        <taxon>Candidatus Desulfofervidia</taxon>
        <taxon>Candidatus Desulfofervidales</taxon>
        <taxon>Candidatus Desulfofervidaceae</taxon>
        <taxon>Candidatus Desulfofervidus</taxon>
    </lineage>
</organism>
<name>A0A7V1I581_DESA2</name>
<proteinExistence type="inferred from homology"/>
<accession>A0A7V1I581</accession>
<dbReference type="EMBL" id="DRKW01000199">
    <property type="protein sequence ID" value="HEB74263.1"/>
    <property type="molecule type" value="Genomic_DNA"/>
</dbReference>
<evidence type="ECO:0000313" key="4">
    <source>
        <dbReference type="EMBL" id="HEB74263.1"/>
    </source>
</evidence>
<dbReference type="InterPro" id="IPR025997">
    <property type="entry name" value="SBP_2_dom"/>
</dbReference>
<dbReference type="GO" id="GO:0030246">
    <property type="term" value="F:carbohydrate binding"/>
    <property type="evidence" value="ECO:0007669"/>
    <property type="project" value="TreeGrafter"/>
</dbReference>
<dbReference type="AlphaFoldDB" id="A0A7V1I581"/>
<evidence type="ECO:0000256" key="2">
    <source>
        <dbReference type="ARBA" id="ARBA00007639"/>
    </source>
</evidence>
<dbReference type="Pfam" id="PF13407">
    <property type="entry name" value="Peripla_BP_4"/>
    <property type="match status" value="1"/>
</dbReference>
<comment type="caution">
    <text evidence="4">The sequence shown here is derived from an EMBL/GenBank/DDBJ whole genome shotgun (WGS) entry which is preliminary data.</text>
</comment>
<dbReference type="PANTHER" id="PTHR30036">
    <property type="entry name" value="D-XYLOSE-BINDING PERIPLASMIC PROTEIN"/>
    <property type="match status" value="1"/>
</dbReference>
<feature type="domain" description="Periplasmic binding protein" evidence="3">
    <location>
        <begin position="28"/>
        <end position="215"/>
    </location>
</feature>
<dbReference type="Proteomes" id="UP000886268">
    <property type="component" value="Unassembled WGS sequence"/>
</dbReference>
<evidence type="ECO:0000259" key="3">
    <source>
        <dbReference type="Pfam" id="PF13407"/>
    </source>
</evidence>
<reference evidence="4" key="1">
    <citation type="journal article" date="2020" name="mSystems">
        <title>Genome- and Community-Level Interaction Insights into Carbon Utilization and Element Cycling Functions of Hydrothermarchaeota in Hydrothermal Sediment.</title>
        <authorList>
            <person name="Zhou Z."/>
            <person name="Liu Y."/>
            <person name="Xu W."/>
            <person name="Pan J."/>
            <person name="Luo Z.H."/>
            <person name="Li M."/>
        </authorList>
    </citation>
    <scope>NUCLEOTIDE SEQUENCE [LARGE SCALE GENOMIC DNA]</scope>
    <source>
        <strain evidence="4">HyVt-45</strain>
    </source>
</reference>
<evidence type="ECO:0000256" key="1">
    <source>
        <dbReference type="ARBA" id="ARBA00004196"/>
    </source>
</evidence>
<comment type="subcellular location">
    <subcellularLocation>
        <location evidence="1">Cell envelope</location>
    </subcellularLocation>
</comment>
<dbReference type="GO" id="GO:0030288">
    <property type="term" value="C:outer membrane-bounded periplasmic space"/>
    <property type="evidence" value="ECO:0007669"/>
    <property type="project" value="TreeGrafter"/>
</dbReference>
<dbReference type="SUPFAM" id="SSF53822">
    <property type="entry name" value="Periplasmic binding protein-like I"/>
    <property type="match status" value="1"/>
</dbReference>
<dbReference type="Gene3D" id="3.40.50.2300">
    <property type="match status" value="2"/>
</dbReference>